<name>A0A8H7NXR3_9APHY</name>
<reference evidence="3" key="2">
    <citation type="journal article" name="Front. Microbiol.">
        <title>Degradative Capacity of Two Strains of Rhodonia placenta: From Phenotype to Genotype.</title>
        <authorList>
            <person name="Kolle M."/>
            <person name="Horta M.A.C."/>
            <person name="Nowrousian M."/>
            <person name="Ohm R.A."/>
            <person name="Benz J.P."/>
            <person name="Pilgard A."/>
        </authorList>
    </citation>
    <scope>NUCLEOTIDE SEQUENCE</scope>
    <source>
        <strain evidence="3">FPRL280</strain>
    </source>
</reference>
<sequence length="590" mass="66792">MPREADTTVWSQAVARLLIDQGVCQTLDDLKPALEAGYRSIVHSAKAQHLEGTRVDLINEIYDWVTDSPNAPKHHIHILTGVAGAGKSTIASYIAKRLDDEGKLGASFFFDRGSHGLNTTHSVFTTLAYQLAQQQLVTLGYHFVDAARSYLQRGSDQQMEYALDELILRPLRIIRPNRPVILVIDALDECTERTEELVPQMLRLLANMVSNTDIPFRILLTSRPEYYIEEVLRSAEFSKDNHRFRLQDVPRHTVDADIQLYLESSLEKIPSAAKQLATPPDAIPTLAMRTEGLFIYASTVIKIPQQDPEHACAIVDELVQNQPSHHYSNLSHLDQLCLVVLQIAFPREDHHADSIRGVLTCITLLRDHLTPGALASLMRISVENVFFVINRLASVILIEEDVEGNVQDLERDIERLVWDAEDPEWDVKSLEWGVEGEGHIRPLHASFPQFLANPSRCKDPRFCIEPSIHHERMAVACLVVMLEHLHRNILQFSDPLIFDHENHARVHERVDRFLPLHARYASAHWAFHLCHAICTVDLLALLEAFLAQKILCWFEVLSLTGMLGDAPSALLDIRLWYRVSGVCVSSKIVN</sequence>
<dbReference type="Pfam" id="PF24883">
    <property type="entry name" value="NPHP3_N"/>
    <property type="match status" value="1"/>
</dbReference>
<dbReference type="AlphaFoldDB" id="A0A8H7NXR3"/>
<evidence type="ECO:0000313" key="4">
    <source>
        <dbReference type="Proteomes" id="UP000639403"/>
    </source>
</evidence>
<dbReference type="EMBL" id="JADOXO010000225">
    <property type="protein sequence ID" value="KAF9808993.1"/>
    <property type="molecule type" value="Genomic_DNA"/>
</dbReference>
<dbReference type="Proteomes" id="UP000639403">
    <property type="component" value="Unassembled WGS sequence"/>
</dbReference>
<proteinExistence type="predicted"/>
<evidence type="ECO:0000313" key="3">
    <source>
        <dbReference type="EMBL" id="KAF9808993.1"/>
    </source>
</evidence>
<gene>
    <name evidence="3" type="ORF">IEO21_07648</name>
</gene>
<protein>
    <recommendedName>
        <fullName evidence="2">Nephrocystin 3-like N-terminal domain-containing protein</fullName>
    </recommendedName>
</protein>
<feature type="domain" description="Nephrocystin 3-like N-terminal" evidence="2">
    <location>
        <begin position="61"/>
        <end position="223"/>
    </location>
</feature>
<dbReference type="PANTHER" id="PTHR10039">
    <property type="entry name" value="AMELOGENIN"/>
    <property type="match status" value="1"/>
</dbReference>
<keyword evidence="1" id="KW-0677">Repeat</keyword>
<organism evidence="3 4">
    <name type="scientific">Rhodonia placenta</name>
    <dbReference type="NCBI Taxonomy" id="104341"/>
    <lineage>
        <taxon>Eukaryota</taxon>
        <taxon>Fungi</taxon>
        <taxon>Dikarya</taxon>
        <taxon>Basidiomycota</taxon>
        <taxon>Agaricomycotina</taxon>
        <taxon>Agaricomycetes</taxon>
        <taxon>Polyporales</taxon>
        <taxon>Adustoporiaceae</taxon>
        <taxon>Rhodonia</taxon>
    </lineage>
</organism>
<dbReference type="InterPro" id="IPR056884">
    <property type="entry name" value="NPHP3-like_N"/>
</dbReference>
<accession>A0A8H7NXR3</accession>
<comment type="caution">
    <text evidence="3">The sequence shown here is derived from an EMBL/GenBank/DDBJ whole genome shotgun (WGS) entry which is preliminary data.</text>
</comment>
<dbReference type="SUPFAM" id="SSF52540">
    <property type="entry name" value="P-loop containing nucleoside triphosphate hydrolases"/>
    <property type="match status" value="1"/>
</dbReference>
<dbReference type="InterPro" id="IPR027417">
    <property type="entry name" value="P-loop_NTPase"/>
</dbReference>
<evidence type="ECO:0000259" key="2">
    <source>
        <dbReference type="Pfam" id="PF24883"/>
    </source>
</evidence>
<dbReference type="Gene3D" id="3.40.50.300">
    <property type="entry name" value="P-loop containing nucleotide triphosphate hydrolases"/>
    <property type="match status" value="1"/>
</dbReference>
<reference evidence="3" key="1">
    <citation type="submission" date="2020-11" db="EMBL/GenBank/DDBJ databases">
        <authorList>
            <person name="Koelle M."/>
            <person name="Horta M.A.C."/>
            <person name="Nowrousian M."/>
            <person name="Ohm R.A."/>
            <person name="Benz P."/>
            <person name="Pilgard A."/>
        </authorList>
    </citation>
    <scope>NUCLEOTIDE SEQUENCE</scope>
    <source>
        <strain evidence="3">FPRL280</strain>
    </source>
</reference>
<dbReference type="PANTHER" id="PTHR10039:SF17">
    <property type="entry name" value="FUNGAL STAND N-TERMINAL GOODBYE DOMAIN-CONTAINING PROTEIN-RELATED"/>
    <property type="match status" value="1"/>
</dbReference>
<evidence type="ECO:0000256" key="1">
    <source>
        <dbReference type="ARBA" id="ARBA00022737"/>
    </source>
</evidence>